<dbReference type="AlphaFoldDB" id="A0A6I6J7T7"/>
<feature type="signal peptide" evidence="2">
    <location>
        <begin position="1"/>
        <end position="24"/>
    </location>
</feature>
<evidence type="ECO:0000256" key="2">
    <source>
        <dbReference type="SAM" id="SignalP"/>
    </source>
</evidence>
<evidence type="ECO:0000256" key="1">
    <source>
        <dbReference type="SAM" id="MobiDB-lite"/>
    </source>
</evidence>
<feature type="compositionally biased region" description="Polar residues" evidence="1">
    <location>
        <begin position="38"/>
        <end position="47"/>
    </location>
</feature>
<feature type="region of interest" description="Disordered" evidence="1">
    <location>
        <begin position="38"/>
        <end position="74"/>
    </location>
</feature>
<dbReference type="KEGG" id="psel:GM415_01665"/>
<proteinExistence type="predicted"/>
<keyword evidence="2" id="KW-0732">Signal</keyword>
<evidence type="ECO:0000313" key="4">
    <source>
        <dbReference type="Proteomes" id="UP000428328"/>
    </source>
</evidence>
<dbReference type="Proteomes" id="UP000428328">
    <property type="component" value="Chromosome"/>
</dbReference>
<dbReference type="RefSeq" id="WP_158946107.1">
    <property type="nucleotide sequence ID" value="NZ_CP046400.1"/>
</dbReference>
<reference evidence="3 4" key="1">
    <citation type="submission" date="2019-11" db="EMBL/GenBank/DDBJ databases">
        <authorList>
            <person name="Zheng R.K."/>
            <person name="Sun C.M."/>
        </authorList>
    </citation>
    <scope>NUCLEOTIDE SEQUENCE [LARGE SCALE GENOMIC DNA]</scope>
    <source>
        <strain evidence="3 4">SRB007</strain>
    </source>
</reference>
<protein>
    <submittedName>
        <fullName evidence="3">Uncharacterized protein</fullName>
    </submittedName>
</protein>
<feature type="compositionally biased region" description="Low complexity" evidence="1">
    <location>
        <begin position="51"/>
        <end position="63"/>
    </location>
</feature>
<keyword evidence="4" id="KW-1185">Reference proteome</keyword>
<dbReference type="EMBL" id="CP046400">
    <property type="protein sequence ID" value="QGY38896.1"/>
    <property type="molecule type" value="Genomic_DNA"/>
</dbReference>
<feature type="chain" id="PRO_5026214892" evidence="2">
    <location>
        <begin position="25"/>
        <end position="74"/>
    </location>
</feature>
<gene>
    <name evidence="3" type="ORF">GM415_01665</name>
</gene>
<name>A0A6I6J7T7_9BACT</name>
<feature type="compositionally biased region" description="Basic residues" evidence="1">
    <location>
        <begin position="64"/>
        <end position="74"/>
    </location>
</feature>
<accession>A0A6I6J7T7</accession>
<organism evidence="3 4">
    <name type="scientific">Pseudodesulfovibrio cashew</name>
    <dbReference type="NCBI Taxonomy" id="2678688"/>
    <lineage>
        <taxon>Bacteria</taxon>
        <taxon>Pseudomonadati</taxon>
        <taxon>Thermodesulfobacteriota</taxon>
        <taxon>Desulfovibrionia</taxon>
        <taxon>Desulfovibrionales</taxon>
        <taxon>Desulfovibrionaceae</taxon>
    </lineage>
</organism>
<sequence length="74" mass="7365">MLKTVLFTLVLALSLILSVPAAQAAFCAAPGVLVASASDDSGNNSQGQPGGKVVITGKGGKVTSVKKPKKNGKK</sequence>
<evidence type="ECO:0000313" key="3">
    <source>
        <dbReference type="EMBL" id="QGY38896.1"/>
    </source>
</evidence>